<dbReference type="AlphaFoldDB" id="A0AAP0IG74"/>
<dbReference type="GO" id="GO:0005737">
    <property type="term" value="C:cytoplasm"/>
    <property type="evidence" value="ECO:0007669"/>
    <property type="project" value="TreeGrafter"/>
</dbReference>
<name>A0AAP0IG74_9MAGN</name>
<dbReference type="EMBL" id="JBBNAF010000009">
    <property type="protein sequence ID" value="KAK9114974.1"/>
    <property type="molecule type" value="Genomic_DNA"/>
</dbReference>
<dbReference type="Pfam" id="PF01965">
    <property type="entry name" value="DJ-1_PfpI"/>
    <property type="match status" value="1"/>
</dbReference>
<keyword evidence="4" id="KW-1185">Reference proteome</keyword>
<dbReference type="GO" id="GO:1903189">
    <property type="term" value="P:glyoxal metabolic process"/>
    <property type="evidence" value="ECO:0007669"/>
    <property type="project" value="TreeGrafter"/>
</dbReference>
<accession>A0AAP0IG74</accession>
<gene>
    <name evidence="3" type="ORF">Syun_021771</name>
</gene>
<organism evidence="3 4">
    <name type="scientific">Stephania yunnanensis</name>
    <dbReference type="NCBI Taxonomy" id="152371"/>
    <lineage>
        <taxon>Eukaryota</taxon>
        <taxon>Viridiplantae</taxon>
        <taxon>Streptophyta</taxon>
        <taxon>Embryophyta</taxon>
        <taxon>Tracheophyta</taxon>
        <taxon>Spermatophyta</taxon>
        <taxon>Magnoliopsida</taxon>
        <taxon>Ranunculales</taxon>
        <taxon>Menispermaceae</taxon>
        <taxon>Menispermoideae</taxon>
        <taxon>Cissampelideae</taxon>
        <taxon>Stephania</taxon>
    </lineage>
</organism>
<dbReference type="InterPro" id="IPR002818">
    <property type="entry name" value="DJ-1/PfpI"/>
</dbReference>
<evidence type="ECO:0000259" key="2">
    <source>
        <dbReference type="Pfam" id="PF01965"/>
    </source>
</evidence>
<sequence length="161" mass="17355">MLATCYPSFMEKLSADATTVESRVQLDGQVVTSRGPGTAMVYAVALVERLYGKEKADEVAGPMIASKCSSSTRSVSDDNIQNLSDADLRLAVKLLRARWFGICIVKVVRIFVQNHQAPYLRTLQDVSGFVTRAAYGSESEANDEAATTSLASELGKANRAS</sequence>
<dbReference type="SUPFAM" id="SSF52317">
    <property type="entry name" value="Class I glutamine amidotransferase-like"/>
    <property type="match status" value="1"/>
</dbReference>
<dbReference type="InterPro" id="IPR029062">
    <property type="entry name" value="Class_I_gatase-like"/>
</dbReference>
<dbReference type="InterPro" id="IPR050325">
    <property type="entry name" value="Prot/Nucl_acid_deglycase"/>
</dbReference>
<dbReference type="Gene3D" id="3.40.50.880">
    <property type="match status" value="1"/>
</dbReference>
<comment type="caution">
    <text evidence="3">The sequence shown here is derived from an EMBL/GenBank/DDBJ whole genome shotgun (WGS) entry which is preliminary data.</text>
</comment>
<dbReference type="PANTHER" id="PTHR48094:SF12">
    <property type="entry name" value="PARKINSON DISEASE PROTEIN 7 HOMOLOG"/>
    <property type="match status" value="1"/>
</dbReference>
<feature type="domain" description="DJ-1/PfpI" evidence="2">
    <location>
        <begin position="3"/>
        <end position="48"/>
    </location>
</feature>
<dbReference type="PANTHER" id="PTHR48094">
    <property type="entry name" value="PROTEIN/NUCLEIC ACID DEGLYCASE DJ-1-RELATED"/>
    <property type="match status" value="1"/>
</dbReference>
<dbReference type="Proteomes" id="UP001420932">
    <property type="component" value="Unassembled WGS sequence"/>
</dbReference>
<proteinExistence type="predicted"/>
<protein>
    <recommendedName>
        <fullName evidence="2">DJ-1/PfpI domain-containing protein</fullName>
    </recommendedName>
</protein>
<reference evidence="3 4" key="1">
    <citation type="submission" date="2024-01" db="EMBL/GenBank/DDBJ databases">
        <title>Genome assemblies of Stephania.</title>
        <authorList>
            <person name="Yang L."/>
        </authorList>
    </citation>
    <scope>NUCLEOTIDE SEQUENCE [LARGE SCALE GENOMIC DNA]</scope>
    <source>
        <strain evidence="3">YNDBR</strain>
        <tissue evidence="3">Leaf</tissue>
    </source>
</reference>
<evidence type="ECO:0000256" key="1">
    <source>
        <dbReference type="SAM" id="MobiDB-lite"/>
    </source>
</evidence>
<evidence type="ECO:0000313" key="3">
    <source>
        <dbReference type="EMBL" id="KAK9114974.1"/>
    </source>
</evidence>
<feature type="region of interest" description="Disordered" evidence="1">
    <location>
        <begin position="138"/>
        <end position="161"/>
    </location>
</feature>
<evidence type="ECO:0000313" key="4">
    <source>
        <dbReference type="Proteomes" id="UP001420932"/>
    </source>
</evidence>